<dbReference type="eggNOG" id="ENOG502T27G">
    <property type="taxonomic scope" value="Eukaryota"/>
</dbReference>
<accession>A0A1C1CLS7</accession>
<feature type="region of interest" description="Disordered" evidence="1">
    <location>
        <begin position="1"/>
        <end position="119"/>
    </location>
</feature>
<feature type="compositionally biased region" description="Basic residues" evidence="1">
    <location>
        <begin position="98"/>
        <end position="112"/>
    </location>
</feature>
<feature type="compositionally biased region" description="Polar residues" evidence="1">
    <location>
        <begin position="1"/>
        <end position="15"/>
    </location>
</feature>
<dbReference type="VEuPathDB" id="FungiDB:G647_03325"/>
<evidence type="ECO:0000313" key="2">
    <source>
        <dbReference type="EMBL" id="OCT49412.1"/>
    </source>
</evidence>
<name>A0A1C1CLS7_9EURO</name>
<keyword evidence="3" id="KW-1185">Reference proteome</keyword>
<evidence type="ECO:0000313" key="3">
    <source>
        <dbReference type="Proteomes" id="UP000094526"/>
    </source>
</evidence>
<dbReference type="OrthoDB" id="5366332at2759"/>
<reference evidence="3" key="1">
    <citation type="submission" date="2015-07" db="EMBL/GenBank/DDBJ databases">
        <authorList>
            <person name="Teixeira M.M."/>
            <person name="Souza R.C."/>
            <person name="Almeida L.G."/>
            <person name="Vicente V.A."/>
            <person name="de Hoog S."/>
            <person name="Bocca A.L."/>
            <person name="de Almeida S.R."/>
            <person name="Vasconcelos A.T."/>
            <person name="Felipe M.S."/>
        </authorList>
    </citation>
    <scope>NUCLEOTIDE SEQUENCE [LARGE SCALE GENOMIC DNA]</scope>
    <source>
        <strain evidence="3">KSF</strain>
    </source>
</reference>
<feature type="compositionally biased region" description="Low complexity" evidence="1">
    <location>
        <begin position="70"/>
        <end position="82"/>
    </location>
</feature>
<evidence type="ECO:0000256" key="1">
    <source>
        <dbReference type="SAM" id="MobiDB-lite"/>
    </source>
</evidence>
<dbReference type="EMBL" id="LGRB01000011">
    <property type="protein sequence ID" value="OCT49412.1"/>
    <property type="molecule type" value="Genomic_DNA"/>
</dbReference>
<comment type="caution">
    <text evidence="2">The sequence shown here is derived from an EMBL/GenBank/DDBJ whole genome shotgun (WGS) entry which is preliminary data.</text>
</comment>
<protein>
    <submittedName>
        <fullName evidence="2">Uncharacterized protein</fullName>
    </submittedName>
</protein>
<dbReference type="VEuPathDB" id="FungiDB:CLCR_04967"/>
<dbReference type="AlphaFoldDB" id="A0A1C1CLS7"/>
<gene>
    <name evidence="2" type="ORF">CLCR_04967</name>
</gene>
<organism evidence="2 3">
    <name type="scientific">Cladophialophora carrionii</name>
    <dbReference type="NCBI Taxonomy" id="86049"/>
    <lineage>
        <taxon>Eukaryota</taxon>
        <taxon>Fungi</taxon>
        <taxon>Dikarya</taxon>
        <taxon>Ascomycota</taxon>
        <taxon>Pezizomycotina</taxon>
        <taxon>Eurotiomycetes</taxon>
        <taxon>Chaetothyriomycetidae</taxon>
        <taxon>Chaetothyriales</taxon>
        <taxon>Herpotrichiellaceae</taxon>
        <taxon>Cladophialophora</taxon>
    </lineage>
</organism>
<proteinExistence type="predicted"/>
<sequence length="373" mass="41608">MTIRSMSYQCETKTTTSDRRDESDAESFHSAMSTVTRRSCKGLSSKLNENAGRTDAILKPENAPTRPRSKISQRSSSSQKSQSRSRARSLRQDSIPIPRRRSSLPKQKHRPRRDSATLHHQSCQLFSSLDGMLAMSRDITPLPSVATSRTTTRHASLVPDGTFDPDSIKRVCEKIDARLATAADPEGEAQPVAYPFAYEYTYALPAGSIDNSPTLPYGFNTSVDEHSSLLSRAMTAPTIKAPQRPQLNTVISWTSNATRRTEYEKIDRAHSGVRGLVRRVWPQCLRRRNGRRGFFTGDCDGDSVRRFRMDVSEDDDSDAENENGQSFDHGVVDEKIVLEVVNTRGLRSDGPGKVAPTGKEAKTRKPWLSCFDL</sequence>
<dbReference type="Proteomes" id="UP000094526">
    <property type="component" value="Unassembled WGS sequence"/>
</dbReference>